<protein>
    <submittedName>
        <fullName evidence="1">Uncharacterized protein</fullName>
    </submittedName>
</protein>
<keyword evidence="2" id="KW-1185">Reference proteome</keyword>
<name>A0A392R5Q4_9FABA</name>
<reference evidence="1 2" key="1">
    <citation type="journal article" date="2018" name="Front. Plant Sci.">
        <title>Red Clover (Trifolium pratense) and Zigzag Clover (T. medium) - A Picture of Genomic Similarities and Differences.</title>
        <authorList>
            <person name="Dluhosova J."/>
            <person name="Istvanek J."/>
            <person name="Nedelnik J."/>
            <person name="Repkova J."/>
        </authorList>
    </citation>
    <scope>NUCLEOTIDE SEQUENCE [LARGE SCALE GENOMIC DNA]</scope>
    <source>
        <strain evidence="2">cv. 10/8</strain>
        <tissue evidence="1">Leaf</tissue>
    </source>
</reference>
<dbReference type="EMBL" id="LXQA010185289">
    <property type="protein sequence ID" value="MCI31186.1"/>
    <property type="molecule type" value="Genomic_DNA"/>
</dbReference>
<proteinExistence type="predicted"/>
<organism evidence="1 2">
    <name type="scientific">Trifolium medium</name>
    <dbReference type="NCBI Taxonomy" id="97028"/>
    <lineage>
        <taxon>Eukaryota</taxon>
        <taxon>Viridiplantae</taxon>
        <taxon>Streptophyta</taxon>
        <taxon>Embryophyta</taxon>
        <taxon>Tracheophyta</taxon>
        <taxon>Spermatophyta</taxon>
        <taxon>Magnoliopsida</taxon>
        <taxon>eudicotyledons</taxon>
        <taxon>Gunneridae</taxon>
        <taxon>Pentapetalae</taxon>
        <taxon>rosids</taxon>
        <taxon>fabids</taxon>
        <taxon>Fabales</taxon>
        <taxon>Fabaceae</taxon>
        <taxon>Papilionoideae</taxon>
        <taxon>50 kb inversion clade</taxon>
        <taxon>NPAAA clade</taxon>
        <taxon>Hologalegina</taxon>
        <taxon>IRL clade</taxon>
        <taxon>Trifolieae</taxon>
        <taxon>Trifolium</taxon>
    </lineage>
</organism>
<sequence length="34" mass="3760">MIEVMKIKGVYATLLRCCKGTGTLIDDNVLPLCF</sequence>
<dbReference type="Proteomes" id="UP000265520">
    <property type="component" value="Unassembled WGS sequence"/>
</dbReference>
<accession>A0A392R5Q4</accession>
<comment type="caution">
    <text evidence="1">The sequence shown here is derived from an EMBL/GenBank/DDBJ whole genome shotgun (WGS) entry which is preliminary data.</text>
</comment>
<evidence type="ECO:0000313" key="2">
    <source>
        <dbReference type="Proteomes" id="UP000265520"/>
    </source>
</evidence>
<dbReference type="AlphaFoldDB" id="A0A392R5Q4"/>
<evidence type="ECO:0000313" key="1">
    <source>
        <dbReference type="EMBL" id="MCI31186.1"/>
    </source>
</evidence>